<dbReference type="GO" id="GO:0030488">
    <property type="term" value="P:tRNA methylation"/>
    <property type="evidence" value="ECO:0007669"/>
    <property type="project" value="TreeGrafter"/>
</dbReference>
<reference evidence="11" key="1">
    <citation type="journal article" date="2023" name="BMC Genomics">
        <title>Chromosome-level genome assemblies of Cutaneotrichosporon spp. (Trichosporonales, Basidiomycota) reveal imbalanced evolution between nucleotide sequences and chromosome synteny.</title>
        <authorList>
            <person name="Kobayashi Y."/>
            <person name="Kayamori A."/>
            <person name="Aoki K."/>
            <person name="Shiwa Y."/>
            <person name="Matsutani M."/>
            <person name="Fujita N."/>
            <person name="Sugita T."/>
            <person name="Iwasaki W."/>
            <person name="Tanaka N."/>
            <person name="Takashima M."/>
        </authorList>
    </citation>
    <scope>NUCLEOTIDE SEQUENCE</scope>
    <source>
        <strain evidence="11">HIS019</strain>
    </source>
</reference>
<dbReference type="SUPFAM" id="SSF56112">
    <property type="entry name" value="Protein kinase-like (PK-like)"/>
    <property type="match status" value="1"/>
</dbReference>
<dbReference type="PROSITE" id="PS50011">
    <property type="entry name" value="PROTEIN_KINASE_DOM"/>
    <property type="match status" value="1"/>
</dbReference>
<feature type="domain" description="Protein kinase" evidence="10">
    <location>
        <begin position="645"/>
        <end position="976"/>
    </location>
</feature>
<dbReference type="Pfam" id="PF01728">
    <property type="entry name" value="FtsJ"/>
    <property type="match status" value="1"/>
</dbReference>
<feature type="compositionally biased region" description="Polar residues" evidence="9">
    <location>
        <begin position="527"/>
        <end position="552"/>
    </location>
</feature>
<keyword evidence="5" id="KW-0949">S-adenosyl-L-methionine</keyword>
<dbReference type="GO" id="GO:0002181">
    <property type="term" value="P:cytoplasmic translation"/>
    <property type="evidence" value="ECO:0007669"/>
    <property type="project" value="TreeGrafter"/>
</dbReference>
<evidence type="ECO:0000256" key="1">
    <source>
        <dbReference type="ARBA" id="ARBA00022490"/>
    </source>
</evidence>
<dbReference type="PANTHER" id="PTHR10920:SF12">
    <property type="entry name" value="TRNA (CYTIDINE(32)_GUANOSINE(34)-2'-O)-METHYLTRANSFERASE-RELATED"/>
    <property type="match status" value="1"/>
</dbReference>
<keyword evidence="4" id="KW-0808">Transferase</keyword>
<feature type="binding site" evidence="8">
    <location>
        <position position="671"/>
    </location>
    <ligand>
        <name>ATP</name>
        <dbReference type="ChEBI" id="CHEBI:30616"/>
    </ligand>
</feature>
<dbReference type="GO" id="GO:0008175">
    <property type="term" value="F:tRNA methyltransferase activity"/>
    <property type="evidence" value="ECO:0007669"/>
    <property type="project" value="TreeGrafter"/>
</dbReference>
<dbReference type="SUPFAM" id="SSF53335">
    <property type="entry name" value="S-adenosyl-L-methionine-dependent methyltransferases"/>
    <property type="match status" value="1"/>
</dbReference>
<dbReference type="InterPro" id="IPR050082">
    <property type="entry name" value="RNA_methyltr_RlmE"/>
</dbReference>
<dbReference type="GO" id="GO:0004672">
    <property type="term" value="F:protein kinase activity"/>
    <property type="evidence" value="ECO:0007669"/>
    <property type="project" value="InterPro"/>
</dbReference>
<dbReference type="InterPro" id="IPR000719">
    <property type="entry name" value="Prot_kinase_dom"/>
</dbReference>
<evidence type="ECO:0000256" key="7">
    <source>
        <dbReference type="ARBA" id="ARBA00022840"/>
    </source>
</evidence>
<evidence type="ECO:0000313" key="11">
    <source>
        <dbReference type="EMBL" id="BEI89572.1"/>
    </source>
</evidence>
<name>A0AA48L1V0_9TREE</name>
<dbReference type="SMART" id="SM00220">
    <property type="entry name" value="S_TKc"/>
    <property type="match status" value="1"/>
</dbReference>
<dbReference type="AlphaFoldDB" id="A0AA48L1V0"/>
<evidence type="ECO:0000256" key="8">
    <source>
        <dbReference type="PROSITE-ProRule" id="PRU10141"/>
    </source>
</evidence>
<dbReference type="InterPro" id="IPR002877">
    <property type="entry name" value="RNA_MeTrfase_FtsJ_dom"/>
</dbReference>
<evidence type="ECO:0000259" key="10">
    <source>
        <dbReference type="PROSITE" id="PS50011"/>
    </source>
</evidence>
<evidence type="ECO:0000256" key="4">
    <source>
        <dbReference type="ARBA" id="ARBA00022679"/>
    </source>
</evidence>
<dbReference type="InterPro" id="IPR011009">
    <property type="entry name" value="Kinase-like_dom_sf"/>
</dbReference>
<evidence type="ECO:0000256" key="6">
    <source>
        <dbReference type="ARBA" id="ARBA00022741"/>
    </source>
</evidence>
<gene>
    <name evidence="11" type="ORF">CcaverHIS019_0209340</name>
</gene>
<dbReference type="InterPro" id="IPR017441">
    <property type="entry name" value="Protein_kinase_ATP_BS"/>
</dbReference>
<sequence>MPSSKSSVDKRDVYYRKGKSDGYRARSAYKLLHLDEEFDLFRGVSTAVDLCAAPGSWSQVLGKRLSPGTAAGENRVVSIDLQPMAPLSGITTLQADITVPNTVPLVLDALGDRKADLVICDGAPDVTGVHDLDAYLHSQLILAALTLALTLMAPHATLIFKIFLSPLDPKASVLRSQLRAFFPGPEAGECGPDDEWAEFDDVDVEAIETGNALSAGSASSPASGFDAFGRHGGVWVRKPRSSRKGSGEAFIVCRNFDPKSLPLPSTFTPQALEELRELVGSTLTLESLASLGSDATASKADAAWASTKAFVGGGDLCFGPPDPAPRRSLSNLVDNHRRDASLGSIGSLEDAPSPISSYTNLPPALSPPSPTPSRSPPGDNFPTRRRTSLDLSLSMNIPQPLPSPLPGFEGSVREFRDLSNSPHPLSSGGFTAAGLGLGTPHFASPVPPSPSTRDLDILASTPFNDRAVSPALSSSSKTDAFFGTSIRESLPVPPVPLAESPTGLTSGTSQWATGLGRVPSIGRGLPSTRSRVATGPPGSSTEVFASSPTSPTLIAPTPLRSVTGPAPPVLAQSPSPTRELSSHLSPPAASRERPTVARVWRQSHITREAHHTEPGCRPVQVGDVLVPVEDDDTFPIKSSKDPGTWRIMQSLGFGAFASVWSAQPVTQSAAKLAQEGVTPVPSPDSVGVCAVKMVDRKACARSSRNASAFYREVEVLRHLVHQGVVGYVAHFSTVSHHCLVLERLQGGELFSLVEVDANRARMLLPGPNDPDGYGLVRRIFGELCRAVSWLHEVEVIHRDIKLENILFTVNPFSLPPTSTGSVPLEELSVPLVKLTDFGLARFIRPSSPLLHTRCGSEAYAAPEVVMGNVYDGRKTDAWALGVVLYALVAGELPFEDGAPPAHGRGRASSTASTASAQGERDERESRRRTMHRIAKGEYGWREGVGTPAVRSVVARLLKRDPARRPRVSQLWEEPWMTAEPGAVPPPAEALRPRRGRSMNGDLEEIVDNGHDDYAPDIPLRASDAPHVVVAHGVLVDHERIDELAHAETPLL</sequence>
<dbReference type="FunFam" id="3.40.50.150:FF:000220">
    <property type="entry name" value="CAMK protein kinase"/>
    <property type="match status" value="1"/>
</dbReference>
<keyword evidence="3" id="KW-0489">Methyltransferase</keyword>
<evidence type="ECO:0000256" key="5">
    <source>
        <dbReference type="ARBA" id="ARBA00022691"/>
    </source>
</evidence>
<dbReference type="PROSITE" id="PS00108">
    <property type="entry name" value="PROTEIN_KINASE_ST"/>
    <property type="match status" value="1"/>
</dbReference>
<feature type="region of interest" description="Disordered" evidence="9">
    <location>
        <begin position="343"/>
        <end position="385"/>
    </location>
</feature>
<dbReference type="EMBL" id="AP028213">
    <property type="protein sequence ID" value="BEI89572.1"/>
    <property type="molecule type" value="Genomic_DNA"/>
</dbReference>
<feature type="compositionally biased region" description="Polar residues" evidence="9">
    <location>
        <begin position="502"/>
        <end position="512"/>
    </location>
</feature>
<keyword evidence="6 8" id="KW-0547">Nucleotide-binding</keyword>
<dbReference type="PROSITE" id="PS00107">
    <property type="entry name" value="PROTEIN_KINASE_ATP"/>
    <property type="match status" value="1"/>
</dbReference>
<dbReference type="GO" id="GO:0005524">
    <property type="term" value="F:ATP binding"/>
    <property type="evidence" value="ECO:0007669"/>
    <property type="project" value="UniProtKB-UniRule"/>
</dbReference>
<evidence type="ECO:0000256" key="2">
    <source>
        <dbReference type="ARBA" id="ARBA00022552"/>
    </source>
</evidence>
<dbReference type="Proteomes" id="UP001233271">
    <property type="component" value="Chromosome 2"/>
</dbReference>
<dbReference type="RefSeq" id="XP_060454838.1">
    <property type="nucleotide sequence ID" value="XM_060598001.1"/>
</dbReference>
<protein>
    <recommendedName>
        <fullName evidence="10">Protein kinase domain-containing protein</fullName>
    </recommendedName>
</protein>
<feature type="compositionally biased region" description="Low complexity" evidence="9">
    <location>
        <begin position="907"/>
        <end position="916"/>
    </location>
</feature>
<dbReference type="KEGG" id="ccac:CcaHIS019_0209340"/>
<evidence type="ECO:0000256" key="3">
    <source>
        <dbReference type="ARBA" id="ARBA00022603"/>
    </source>
</evidence>
<dbReference type="PANTHER" id="PTHR10920">
    <property type="entry name" value="RIBOSOMAL RNA METHYLTRANSFERASE"/>
    <property type="match status" value="1"/>
</dbReference>
<keyword evidence="12" id="KW-1185">Reference proteome</keyword>
<feature type="compositionally biased region" description="Basic and acidic residues" evidence="9">
    <location>
        <begin position="918"/>
        <end position="927"/>
    </location>
</feature>
<feature type="region of interest" description="Disordered" evidence="9">
    <location>
        <begin position="898"/>
        <end position="931"/>
    </location>
</feature>
<dbReference type="GO" id="GO:0006364">
    <property type="term" value="P:rRNA processing"/>
    <property type="evidence" value="ECO:0007669"/>
    <property type="project" value="UniProtKB-KW"/>
</dbReference>
<evidence type="ECO:0000256" key="9">
    <source>
        <dbReference type="SAM" id="MobiDB-lite"/>
    </source>
</evidence>
<feature type="compositionally biased region" description="Polar residues" evidence="9">
    <location>
        <begin position="572"/>
        <end position="584"/>
    </location>
</feature>
<keyword evidence="7 8" id="KW-0067">ATP-binding</keyword>
<dbReference type="InterPro" id="IPR008271">
    <property type="entry name" value="Ser/Thr_kinase_AS"/>
</dbReference>
<keyword evidence="1" id="KW-0963">Cytoplasm</keyword>
<keyword evidence="2" id="KW-0698">rRNA processing</keyword>
<organism evidence="11 12">
    <name type="scientific">Cutaneotrichosporon cavernicola</name>
    <dbReference type="NCBI Taxonomy" id="279322"/>
    <lineage>
        <taxon>Eukaryota</taxon>
        <taxon>Fungi</taxon>
        <taxon>Dikarya</taxon>
        <taxon>Basidiomycota</taxon>
        <taxon>Agaricomycotina</taxon>
        <taxon>Tremellomycetes</taxon>
        <taxon>Trichosporonales</taxon>
        <taxon>Trichosporonaceae</taxon>
        <taxon>Cutaneotrichosporon</taxon>
    </lineage>
</organism>
<dbReference type="Gene3D" id="3.40.50.150">
    <property type="entry name" value="Vaccinia Virus protein VP39"/>
    <property type="match status" value="1"/>
</dbReference>
<feature type="compositionally biased region" description="Pro residues" evidence="9">
    <location>
        <begin position="364"/>
        <end position="375"/>
    </location>
</feature>
<dbReference type="InterPro" id="IPR029063">
    <property type="entry name" value="SAM-dependent_MTases_sf"/>
</dbReference>
<dbReference type="HAMAP" id="MF_01547">
    <property type="entry name" value="RNA_methyltr_E"/>
    <property type="match status" value="1"/>
</dbReference>
<proteinExistence type="inferred from homology"/>
<dbReference type="GO" id="GO:0005737">
    <property type="term" value="C:cytoplasm"/>
    <property type="evidence" value="ECO:0007669"/>
    <property type="project" value="TreeGrafter"/>
</dbReference>
<dbReference type="InterPro" id="IPR015507">
    <property type="entry name" value="rRNA-MeTfrase_E"/>
</dbReference>
<dbReference type="Pfam" id="PF00069">
    <property type="entry name" value="Pkinase"/>
    <property type="match status" value="1"/>
</dbReference>
<accession>A0AA48L1V0</accession>
<evidence type="ECO:0000313" key="12">
    <source>
        <dbReference type="Proteomes" id="UP001233271"/>
    </source>
</evidence>
<dbReference type="Gene3D" id="1.10.510.10">
    <property type="entry name" value="Transferase(Phosphotransferase) domain 1"/>
    <property type="match status" value="1"/>
</dbReference>
<dbReference type="GeneID" id="85493443"/>
<feature type="region of interest" description="Disordered" evidence="9">
    <location>
        <begin position="499"/>
        <end position="595"/>
    </location>
</feature>